<keyword evidence="4" id="KW-1015">Disulfide bond</keyword>
<feature type="domain" description="Thioredoxin" evidence="7">
    <location>
        <begin position="1"/>
        <end position="116"/>
    </location>
</feature>
<dbReference type="InterPro" id="IPR017937">
    <property type="entry name" value="Thioredoxin_CS"/>
</dbReference>
<organism evidence="8 9">
    <name type="scientific">Alkalispirochaeta sphaeroplastigenens</name>
    <dbReference type="NCBI Taxonomy" id="1187066"/>
    <lineage>
        <taxon>Bacteria</taxon>
        <taxon>Pseudomonadati</taxon>
        <taxon>Spirochaetota</taxon>
        <taxon>Spirochaetia</taxon>
        <taxon>Spirochaetales</taxon>
        <taxon>Spirochaetaceae</taxon>
        <taxon>Alkalispirochaeta</taxon>
    </lineage>
</organism>
<dbReference type="PRINTS" id="PR00421">
    <property type="entry name" value="THIOREDOXIN"/>
</dbReference>
<comment type="caution">
    <text evidence="8">The sequence shown here is derived from an EMBL/GenBank/DDBJ whole genome shotgun (WGS) entry which is preliminary data.</text>
</comment>
<gene>
    <name evidence="8" type="ORF">AU468_06350</name>
</gene>
<dbReference type="PANTHER" id="PTHR45663:SF11">
    <property type="entry name" value="GEO12009P1"/>
    <property type="match status" value="1"/>
</dbReference>
<dbReference type="Gene3D" id="3.40.30.10">
    <property type="entry name" value="Glutaredoxin"/>
    <property type="match status" value="1"/>
</dbReference>
<evidence type="ECO:0000313" key="9">
    <source>
        <dbReference type="Proteomes" id="UP000237350"/>
    </source>
</evidence>
<dbReference type="PROSITE" id="PS51352">
    <property type="entry name" value="THIOREDOXIN_2"/>
    <property type="match status" value="1"/>
</dbReference>
<dbReference type="PROSITE" id="PS00194">
    <property type="entry name" value="THIOREDOXIN_1"/>
    <property type="match status" value="1"/>
</dbReference>
<dbReference type="EMBL" id="LPWH01000062">
    <property type="protein sequence ID" value="POR02208.1"/>
    <property type="molecule type" value="Genomic_DNA"/>
</dbReference>
<evidence type="ECO:0000313" key="8">
    <source>
        <dbReference type="EMBL" id="POR02208.1"/>
    </source>
</evidence>
<dbReference type="InterPro" id="IPR036249">
    <property type="entry name" value="Thioredoxin-like_sf"/>
</dbReference>
<name>A0A2S4JRP0_9SPIO</name>
<dbReference type="InterPro" id="IPR013766">
    <property type="entry name" value="Thioredoxin_domain"/>
</dbReference>
<keyword evidence="2" id="KW-0813">Transport</keyword>
<dbReference type="OrthoDB" id="9790390at2"/>
<comment type="similarity">
    <text evidence="1">Belongs to the thioredoxin family.</text>
</comment>
<evidence type="ECO:0000256" key="3">
    <source>
        <dbReference type="ARBA" id="ARBA00022982"/>
    </source>
</evidence>
<dbReference type="SUPFAM" id="SSF52833">
    <property type="entry name" value="Thioredoxin-like"/>
    <property type="match status" value="1"/>
</dbReference>
<proteinExistence type="inferred from homology"/>
<dbReference type="GO" id="GO:0005737">
    <property type="term" value="C:cytoplasm"/>
    <property type="evidence" value="ECO:0007669"/>
    <property type="project" value="TreeGrafter"/>
</dbReference>
<sequence>MTQKLTKETFREKIFDFEQNQDWNFQGERPAIVDFYADWCGPCKMIAPILEELSEEYQGSVDIYKVDTDAEQELAGIFDIQSIPAMLFIPLGEQPRMSVGALPKENISQAIKEILKVERP</sequence>
<reference evidence="9" key="1">
    <citation type="submission" date="2015-12" db="EMBL/GenBank/DDBJ databases">
        <authorList>
            <person name="Lodha T.D."/>
            <person name="Chintalapati S."/>
            <person name="Chintalapati V.R."/>
            <person name="Sravanthi T."/>
        </authorList>
    </citation>
    <scope>NUCLEOTIDE SEQUENCE [LARGE SCALE GENOMIC DNA]</scope>
    <source>
        <strain evidence="9">JC133</strain>
    </source>
</reference>
<keyword evidence="5" id="KW-0676">Redox-active center</keyword>
<evidence type="ECO:0000259" key="7">
    <source>
        <dbReference type="PROSITE" id="PS51352"/>
    </source>
</evidence>
<dbReference type="NCBIfam" id="TIGR01068">
    <property type="entry name" value="thioredoxin"/>
    <property type="match status" value="1"/>
</dbReference>
<dbReference type="Proteomes" id="UP000237350">
    <property type="component" value="Unassembled WGS sequence"/>
</dbReference>
<protein>
    <recommendedName>
        <fullName evidence="6">Thioredoxin</fullName>
    </recommendedName>
</protein>
<dbReference type="FunFam" id="3.40.30.10:FF:000229">
    <property type="entry name" value="Thioredoxin (TRX)"/>
    <property type="match status" value="1"/>
</dbReference>
<evidence type="ECO:0000256" key="1">
    <source>
        <dbReference type="ARBA" id="ARBA00008987"/>
    </source>
</evidence>
<dbReference type="Pfam" id="PF00085">
    <property type="entry name" value="Thioredoxin"/>
    <property type="match status" value="1"/>
</dbReference>
<dbReference type="InterPro" id="IPR005746">
    <property type="entry name" value="Thioredoxin"/>
</dbReference>
<evidence type="ECO:0000256" key="4">
    <source>
        <dbReference type="ARBA" id="ARBA00023157"/>
    </source>
</evidence>
<keyword evidence="3" id="KW-0249">Electron transport</keyword>
<dbReference type="AlphaFoldDB" id="A0A2S4JRP0"/>
<evidence type="ECO:0000256" key="6">
    <source>
        <dbReference type="NCBIfam" id="TIGR01068"/>
    </source>
</evidence>
<keyword evidence="9" id="KW-1185">Reference proteome</keyword>
<accession>A0A2S4JRP0</accession>
<dbReference type="RefSeq" id="WP_103679988.1">
    <property type="nucleotide sequence ID" value="NZ_LPWH01000062.1"/>
</dbReference>
<dbReference type="GO" id="GO:0015035">
    <property type="term" value="F:protein-disulfide reductase activity"/>
    <property type="evidence" value="ECO:0007669"/>
    <property type="project" value="UniProtKB-UniRule"/>
</dbReference>
<dbReference type="CDD" id="cd02947">
    <property type="entry name" value="TRX_family"/>
    <property type="match status" value="1"/>
</dbReference>
<evidence type="ECO:0000256" key="5">
    <source>
        <dbReference type="ARBA" id="ARBA00023284"/>
    </source>
</evidence>
<evidence type="ECO:0000256" key="2">
    <source>
        <dbReference type="ARBA" id="ARBA00022448"/>
    </source>
</evidence>
<dbReference type="PANTHER" id="PTHR45663">
    <property type="entry name" value="GEO12009P1"/>
    <property type="match status" value="1"/>
</dbReference>